<organism evidence="3 4">
    <name type="scientific">Pandoraea capi</name>
    <dbReference type="NCBI Taxonomy" id="2508286"/>
    <lineage>
        <taxon>Bacteria</taxon>
        <taxon>Pseudomonadati</taxon>
        <taxon>Pseudomonadota</taxon>
        <taxon>Betaproteobacteria</taxon>
        <taxon>Burkholderiales</taxon>
        <taxon>Burkholderiaceae</taxon>
        <taxon>Pandoraea</taxon>
    </lineage>
</organism>
<dbReference type="Pfam" id="PF13018">
    <property type="entry name" value="ESPR"/>
    <property type="match status" value="1"/>
</dbReference>
<feature type="region of interest" description="Disordered" evidence="1">
    <location>
        <begin position="2577"/>
        <end position="2614"/>
    </location>
</feature>
<protein>
    <submittedName>
        <fullName evidence="3">tRNA nuclease CdiA-2</fullName>
        <ecNumber evidence="3">3.1.-.-</ecNumber>
    </submittedName>
</protein>
<feature type="region of interest" description="Disordered" evidence="1">
    <location>
        <begin position="2055"/>
        <end position="2080"/>
    </location>
</feature>
<dbReference type="InterPro" id="IPR012334">
    <property type="entry name" value="Pectin_lyas_fold"/>
</dbReference>
<proteinExistence type="predicted"/>
<name>A0ABY6VUK9_9BURK</name>
<sequence length="3132" mass="317660">MQKHARCAYARRVSDPAFPASRQGIHPLVITSMNKNLFRLVHNPARGMLMAVAETVGTASKAGTRRVRAGFVAPRTARLTLRPIAFAAVMALGATSAHAQVTAAGNLPPSVVQTANGLQQVDINTPSAAGVSQNTYSQFDVPHAGVILNNASTMTQTQQAGMINGNPHLAPDQSARIILNQVDSNAPSQLRGHLEVAGSRAEVIVANGAGIVVDGGGFINTTRGILTTGTPVFDANGGIQGFDVTRGSIAIQGFGLNATNVDQVDLLARAVQANAAIHGKTLNVITGANRIDHDTLGTTVTTGDGPAPTVAIDVSALGGMYANRITLVGTEKGVGVTNGGTIAAQLGDLTLTSAGQLVQTGKLNASGDIAIDAQGVANRGTVYAQRDAFLRADDALANSGTLAAQRHLTSTAADVTSTGTLGAGVNRDGTVDTGGDLTVTASARLHASGVSTSGGNLRLEGGTLDLGDGKTSSQGDLTLLATRGDLNLSHAWANAQGQLVANAKGALINDHGALAARRNVTLDAANLSNVDGKVSSQAALVARIAEGLTNRRGIFVSDGAMDVRSGSVANDHGQVQSGGGLSMTTKSLDNTAGRIVALATDALTVEASETLTNTEGGAIGGNGAVRIRGGHIENRGVFSSPSDLEIAARALDNSEGTLRASNRTSVLVTEDLTNRDGSIVAGKSVTLDARTLDNSDGALQAERLSLRVVDVANRGGTITQTGAGPMSLQISGEFDNASGGTLQTNSADLALSPVRINNNGGTITHAGNGTLTLDAHGGRGEVLNVGGTVRSNGDAIIRADHLDNSAGSISSKGGLSATLRGALTNAGGKWLTNGDVTLVSKTLTNTDGVITGGAKSTIHVDALTNRGGAIVSSELDVTSRTTLDNDCGTLKANQLSLKATDLLNRGGTITHYGASPMRIDVDGLLDNAAGGVLQSNGSDLTLTPSSLNNNGGKILSAGTGKLTIAPGGGTGTLTNVGGEIVAGGALSVLAAQLDNTQGALSARSDFQANILGNLVNSHGVIRSLGSISLGTDGDLRNAGGRIQSGTGGGSHSLSVRAAAIDNAEGLVGNLGKGDTAMLSLGGIVNRGGVITGSGHVAVTAATIDNTDGAQLSGASISANADTLDNTGGNIGNIAGLPGDIALATTGVLTNAGGKIGATRDLDVRAASLVGGGGYRATQDVVINVGGDFTLQPTFQFAAGRHLSITLPGTFTNGSAFSAIRHLTVSAGDITNYGSITAGGTLATRSRTLRNVGSLVGGDVSFTATSRLSNIGASALIGATNADGTLALLAPVIDNVDDTTGTDSQATTAIYGLGRVVIAGLKDASGRYLNASRIQNHSALIQSGKDMALHADQVTNTRRSMQTSGFSTSVDPELITRLGISLSGRTGEVNTRNPNAIGGVYIEQPHGGEWNSDYIFTSYWGVATANTVTSISPQAQIMSGANLNASAVGLFQNYWSAVSATGDIAMPATLDQNSWRDQTAPAVSVRYSGHYHYNNYDNSKHDWQLPFGDATFTTRRPGGYSQVAPADVRTYALPAYESSFVANGTLSGSGVSVENTAGNAGTPLLGLLPGQDATGVNVGTFDGHASGANTGVASFQHDGILIDPVIASAVALDVIANLTIPQGGLFRPTTAPGATYVIESNPAFTNAKTFISSDYYLKQIGVDPQTVIKRLGDGMYEQQLVRNQITALTGRPVLGPFGDTERMFEAMMTSGAALSKSLNLSLGMSLSAEQVAALTSDVIVMQTQVVDGQTVLVPVVYLAQTGRQTQNGPLIAARDVDLKDAQRFINSGTLSAERTLTVDGKAIDNAFGALQSGGLMTLSTVGDVDLSSATVNAGSLALKAGGDLKLDTTVNRVDQVSDTGATRTSTTLGPVATLNVTGDAVIATGGNFEQNAGALNVGGNLGMAIGGNWELNTVQTGEQKVVSRANGVSDTNVNAATGSAVTVGGVSNIGVGGNLSATGADINLKGGGAIAARGDVTLQAAVTTSTVRSSSADSDYSESSYRSDDTVMGTTVRAGDSLTIASGNDIHLRGSGITLESGTATLAATRDVIVGEVTETHEYSSRHEGSRSGLVSSKRTTSTMDSKTVQANGSMISADAVAIVAGNDLSVRGSTIVGGEGVALQAGRDLTIQSTENQSERHSFYEEKRSGFGTSGGVGISYGASEQRDRTNESRVTQTRSLVGALDGNVSMIAGNELLIRGSDIVANGDVTGIGQNVTVESSVNRQQQDETHEMKRSGFTLAIKSPVIDAVQNVANQTRAAVDNGGDARVSALRGYAAGSGAYSAYGEGKAAVDALKKGKVPEGKIELSWGSSSSKSTSSMDMTQNDASHIRAGGAVALIATGDAASGKGDVNVTGSDVDARDVLLQATHQVNLRNSTDTESTRSDNQSKNLGFGVSYGTSGFGVSASMSKANGDANTDSTFQNNTHINASNAAVIVSGGDTNIVGAVVDAKTVVARVGGDLNVASVQDTTEGSAHQQTMGGGVNLSMAGASGSASYARGNASGNYAGVVEQSGLQAGEGGFDVAVAGNTDLKGAYIASTADASQNHLTTGTLTFSDIENHSDYSANSFGFGGGFTVGNGGANERTTGKTSGKNKGGISPMLPQMESGSERATTRTGVSEGTIVITDTANQTQDLVNLNRDTEDLNGTVTRTPDLQNLLSDQSRLMQAATAAGEAVARDIGTYANKKADEAKKLAEKTDDPALKAQYLEEAKQWSEGGDYRATMHAAGGALVAGLGGGNALGGALGAGLTSKLGRVLDDVSDDIRKKRPTGNADMDEALGQIVATGLGTAVGAVAGGSSGAFTGFNTDRFNRQLHPDENQWIKNNASRYAKQLGITDEQALSRLTDQANRQVQSGSEGAWDQSASTFLSQARGMLPASGDSGMSYMFVATPGQKANPQMYAEFYVNGNGMNTPSASAISSAVDRETAIRNNLANATLIAAGTAATIATGGAAAAIPGTPIFSSGGVMGSGALTGPVATGTISATVNATAQYLQNGEINPFDVAAAFGAAALGTGHGLLWNIGTNAVLGGVSAGVKNYVQGTNDNIAASALRNGALSVAGFGLGKFAQKGMSSILKPDINSSGWTATGKWSNSGWNLFRENSLPAALGSVSGSSGQEIADTVTKKIPHLNTSNGKNK</sequence>
<evidence type="ECO:0000259" key="2">
    <source>
        <dbReference type="SMART" id="SM00912"/>
    </source>
</evidence>
<dbReference type="InterPro" id="IPR024973">
    <property type="entry name" value="ESPR"/>
</dbReference>
<dbReference type="Pfam" id="PF05594">
    <property type="entry name" value="Fil_haemagg"/>
    <property type="match status" value="11"/>
</dbReference>
<dbReference type="InterPro" id="IPR008619">
    <property type="entry name" value="Filamentous_hemagglutn_rpt"/>
</dbReference>
<feature type="domain" description="Filamentous haemagglutinin FhaB/tRNA nuclease CdiA-like TPS" evidence="2">
    <location>
        <begin position="115"/>
        <end position="236"/>
    </location>
</feature>
<feature type="compositionally biased region" description="Basic and acidic residues" evidence="1">
    <location>
        <begin position="2055"/>
        <end position="2065"/>
    </location>
</feature>
<dbReference type="InterPro" id="IPR008638">
    <property type="entry name" value="FhaB/CdiA-like_TPS"/>
</dbReference>
<dbReference type="NCBIfam" id="TIGR01901">
    <property type="entry name" value="adhes_NPXG"/>
    <property type="match status" value="1"/>
</dbReference>
<dbReference type="GO" id="GO:0016787">
    <property type="term" value="F:hydrolase activity"/>
    <property type="evidence" value="ECO:0007669"/>
    <property type="project" value="UniProtKB-KW"/>
</dbReference>
<feature type="compositionally biased region" description="Polar residues" evidence="1">
    <location>
        <begin position="2068"/>
        <end position="2080"/>
    </location>
</feature>
<keyword evidence="4" id="KW-1185">Reference proteome</keyword>
<evidence type="ECO:0000256" key="1">
    <source>
        <dbReference type="SAM" id="MobiDB-lite"/>
    </source>
</evidence>
<accession>A0ABY6VUK9</accession>
<dbReference type="EMBL" id="CABPRV010000003">
    <property type="protein sequence ID" value="VVD88125.1"/>
    <property type="molecule type" value="Genomic_DNA"/>
</dbReference>
<dbReference type="Pfam" id="PF13332">
    <property type="entry name" value="Fil_haemagg_2"/>
    <property type="match status" value="3"/>
</dbReference>
<gene>
    <name evidence="3" type="primary">cdiA2_2</name>
    <name evidence="3" type="ORF">PCA20602_01479</name>
</gene>
<dbReference type="Pfam" id="PF05860">
    <property type="entry name" value="TPS"/>
    <property type="match status" value="1"/>
</dbReference>
<dbReference type="Proteomes" id="UP000366065">
    <property type="component" value="Unassembled WGS sequence"/>
</dbReference>
<evidence type="ECO:0000313" key="3">
    <source>
        <dbReference type="EMBL" id="VVD88125.1"/>
    </source>
</evidence>
<dbReference type="SUPFAM" id="SSF51126">
    <property type="entry name" value="Pectin lyase-like"/>
    <property type="match status" value="1"/>
</dbReference>
<comment type="caution">
    <text evidence="3">The sequence shown here is derived from an EMBL/GenBank/DDBJ whole genome shotgun (WGS) entry which is preliminary data.</text>
</comment>
<feature type="compositionally biased region" description="Low complexity" evidence="1">
    <location>
        <begin position="2584"/>
        <end position="2593"/>
    </location>
</feature>
<dbReference type="EC" id="3.1.-.-" evidence="3"/>
<reference evidence="3 4" key="1">
    <citation type="submission" date="2019-08" db="EMBL/GenBank/DDBJ databases">
        <authorList>
            <person name="Peeters C."/>
        </authorList>
    </citation>
    <scope>NUCLEOTIDE SEQUENCE [LARGE SCALE GENOMIC DNA]</scope>
    <source>
        <strain evidence="3 4">LMG 20602</strain>
    </source>
</reference>
<dbReference type="InterPro" id="IPR010069">
    <property type="entry name" value="CdiA_FHA1_rpt"/>
</dbReference>
<dbReference type="InterPro" id="IPR025157">
    <property type="entry name" value="Hemagglutinin_rpt"/>
</dbReference>
<evidence type="ECO:0000313" key="4">
    <source>
        <dbReference type="Proteomes" id="UP000366065"/>
    </source>
</evidence>
<dbReference type="InterPro" id="IPR011050">
    <property type="entry name" value="Pectin_lyase_fold/virulence"/>
</dbReference>
<dbReference type="Gene3D" id="2.160.20.10">
    <property type="entry name" value="Single-stranded right-handed beta-helix, Pectin lyase-like"/>
    <property type="match status" value="1"/>
</dbReference>
<dbReference type="SMART" id="SM00912">
    <property type="entry name" value="Haemagg_act"/>
    <property type="match status" value="1"/>
</dbReference>
<keyword evidence="3" id="KW-0378">Hydrolase</keyword>
<dbReference type="NCBIfam" id="TIGR01731">
    <property type="entry name" value="fil_hemag_20aa"/>
    <property type="match status" value="24"/>
</dbReference>